<evidence type="ECO:0000256" key="11">
    <source>
        <dbReference type="RuleBase" id="RU003357"/>
    </source>
</evidence>
<evidence type="ECO:0000256" key="4">
    <source>
        <dbReference type="ARBA" id="ARBA00022692"/>
    </source>
</evidence>
<dbReference type="InterPro" id="IPR039426">
    <property type="entry name" value="TonB-dep_rcpt-like"/>
</dbReference>
<name>A0ABN5B7K4_9SPHN</name>
<keyword evidence="6" id="KW-0406">Ion transport</keyword>
<dbReference type="InterPro" id="IPR012910">
    <property type="entry name" value="Plug_dom"/>
</dbReference>
<keyword evidence="9 10" id="KW-0998">Cell outer membrane</keyword>
<reference evidence="15 16" key="1">
    <citation type="submission" date="2017-03" db="EMBL/GenBank/DDBJ databases">
        <title>Complete genome sequence of Blastomonas fulva degrading microcsystin LR.</title>
        <authorList>
            <person name="Lee H.-g."/>
            <person name="Jin L."/>
            <person name="oh H.-M."/>
        </authorList>
    </citation>
    <scope>NUCLEOTIDE SEQUENCE [LARGE SCALE GENOMIC DNA]</scope>
    <source>
        <strain evidence="15 16">T2</strain>
    </source>
</reference>
<keyword evidence="16" id="KW-1185">Reference proteome</keyword>
<dbReference type="PANTHER" id="PTHR30069:SF53">
    <property type="entry name" value="COLICIN I RECEPTOR-RELATED"/>
    <property type="match status" value="1"/>
</dbReference>
<evidence type="ECO:0000259" key="14">
    <source>
        <dbReference type="Pfam" id="PF07715"/>
    </source>
</evidence>
<keyword evidence="3 10" id="KW-1134">Transmembrane beta strand</keyword>
<keyword evidence="5 12" id="KW-0732">Signal</keyword>
<dbReference type="PANTHER" id="PTHR30069">
    <property type="entry name" value="TONB-DEPENDENT OUTER MEMBRANE RECEPTOR"/>
    <property type="match status" value="1"/>
</dbReference>
<evidence type="ECO:0000256" key="3">
    <source>
        <dbReference type="ARBA" id="ARBA00022452"/>
    </source>
</evidence>
<feature type="domain" description="TonB-dependent receptor plug" evidence="14">
    <location>
        <begin position="50"/>
        <end position="158"/>
    </location>
</feature>
<dbReference type="Gene3D" id="2.170.130.10">
    <property type="entry name" value="TonB-dependent receptor, plug domain"/>
    <property type="match status" value="1"/>
</dbReference>
<organism evidence="15 16">
    <name type="scientific">Blastomonas fulva</name>
    <dbReference type="NCBI Taxonomy" id="1550728"/>
    <lineage>
        <taxon>Bacteria</taxon>
        <taxon>Pseudomonadati</taxon>
        <taxon>Pseudomonadota</taxon>
        <taxon>Alphaproteobacteria</taxon>
        <taxon>Sphingomonadales</taxon>
        <taxon>Sphingomonadaceae</taxon>
        <taxon>Blastomonas</taxon>
    </lineage>
</organism>
<dbReference type="RefSeq" id="WP_117351510.1">
    <property type="nucleotide sequence ID" value="NZ_CP020083.1"/>
</dbReference>
<evidence type="ECO:0000256" key="1">
    <source>
        <dbReference type="ARBA" id="ARBA00004571"/>
    </source>
</evidence>
<protein>
    <submittedName>
        <fullName evidence="15">TonB-dependent receptor</fullName>
    </submittedName>
</protein>
<keyword evidence="7 11" id="KW-0798">TonB box</keyword>
<dbReference type="InterPro" id="IPR036942">
    <property type="entry name" value="Beta-barrel_TonB_sf"/>
</dbReference>
<sequence>MPTSFLKTTASTLAFCAGVCAPAIAQDNLATADPREPIVVVTANRTAQPVERVGQSISVVDSEEIERRQTQSVADILRTLPGVSIIRNGGVGATTSVFIRGAESDQTAALIDGVKLNDPSTPGGGFNFGHLLTGNIERIEVLRGPSSVLWGSQAIGGVINMITRQPTEELAVNLRGEYGYRETGQLVGNISGKAGPLSASAGAGYFRTDGISSFSEARGGTERDGYENYGANGNFNLALSDAISIDARGWYSEGRVNIDGFPAPAFAFADVNEESRTREIVGYTGINAALFDGRFRNRLGYAYTDTRRRSIALDGPATETFVGHGRNERIEYQGIFDIAEGWQLTGGLERETSRFSSSSFGAAPSLGRARIDSLYGQIVATPAAGLTLTGGVRHDDHNRFGGATTFGASGVFAPGEGNTAFRASYAEGFKAPSLFQLQSDFGNQQLQPERSKGWDAGITQSLVEGRLQASATYFRRNSSDLIIFVSCVAPLTSICANRPSGTYDNVARARAEGVEIGLTMQPVDALRLQANYTYTDATNRSPGNANFGRQLVRRPQHSMTALIDYRWGFGLETGVTLTHVGANFDNANNSRKVEGYVLADLRASFPLTERIDIYGRVENLFDERYETVFRYGSPGRAGYAGVRLRY</sequence>
<dbReference type="PROSITE" id="PS52016">
    <property type="entry name" value="TONB_DEPENDENT_REC_3"/>
    <property type="match status" value="1"/>
</dbReference>
<keyword evidence="8 10" id="KW-0472">Membrane</keyword>
<evidence type="ECO:0000256" key="5">
    <source>
        <dbReference type="ARBA" id="ARBA00022729"/>
    </source>
</evidence>
<dbReference type="InterPro" id="IPR037066">
    <property type="entry name" value="Plug_dom_sf"/>
</dbReference>
<evidence type="ECO:0000256" key="10">
    <source>
        <dbReference type="PROSITE-ProRule" id="PRU01360"/>
    </source>
</evidence>
<dbReference type="InterPro" id="IPR000531">
    <property type="entry name" value="Beta-barrel_TonB"/>
</dbReference>
<evidence type="ECO:0000313" key="15">
    <source>
        <dbReference type="EMBL" id="ASR50685.1"/>
    </source>
</evidence>
<evidence type="ECO:0000256" key="2">
    <source>
        <dbReference type="ARBA" id="ARBA00022448"/>
    </source>
</evidence>
<evidence type="ECO:0000313" key="16">
    <source>
        <dbReference type="Proteomes" id="UP000258016"/>
    </source>
</evidence>
<dbReference type="CDD" id="cd01347">
    <property type="entry name" value="ligand_gated_channel"/>
    <property type="match status" value="1"/>
</dbReference>
<feature type="signal peptide" evidence="12">
    <location>
        <begin position="1"/>
        <end position="25"/>
    </location>
</feature>
<evidence type="ECO:0000259" key="13">
    <source>
        <dbReference type="Pfam" id="PF00593"/>
    </source>
</evidence>
<keyword evidence="15" id="KW-0675">Receptor</keyword>
<evidence type="ECO:0000256" key="8">
    <source>
        <dbReference type="ARBA" id="ARBA00023136"/>
    </source>
</evidence>
<dbReference type="EMBL" id="CP020083">
    <property type="protein sequence ID" value="ASR50685.1"/>
    <property type="molecule type" value="Genomic_DNA"/>
</dbReference>
<dbReference type="SUPFAM" id="SSF56935">
    <property type="entry name" value="Porins"/>
    <property type="match status" value="1"/>
</dbReference>
<gene>
    <name evidence="15" type="ORF">B5J99_03725</name>
</gene>
<evidence type="ECO:0000256" key="7">
    <source>
        <dbReference type="ARBA" id="ARBA00023077"/>
    </source>
</evidence>
<evidence type="ECO:0000256" key="12">
    <source>
        <dbReference type="SAM" id="SignalP"/>
    </source>
</evidence>
<dbReference type="GeneID" id="303484679"/>
<dbReference type="Gene3D" id="2.40.170.20">
    <property type="entry name" value="TonB-dependent receptor, beta-barrel domain"/>
    <property type="match status" value="1"/>
</dbReference>
<dbReference type="Proteomes" id="UP000258016">
    <property type="component" value="Chromosome"/>
</dbReference>
<proteinExistence type="inferred from homology"/>
<keyword evidence="2 10" id="KW-0813">Transport</keyword>
<dbReference type="Pfam" id="PF07715">
    <property type="entry name" value="Plug"/>
    <property type="match status" value="1"/>
</dbReference>
<feature type="domain" description="TonB-dependent receptor-like beta-barrel" evidence="13">
    <location>
        <begin position="195"/>
        <end position="620"/>
    </location>
</feature>
<comment type="subcellular location">
    <subcellularLocation>
        <location evidence="1 10">Cell outer membrane</location>
        <topology evidence="1 10">Multi-pass membrane protein</topology>
    </subcellularLocation>
</comment>
<feature type="chain" id="PRO_5046099613" evidence="12">
    <location>
        <begin position="26"/>
        <end position="646"/>
    </location>
</feature>
<evidence type="ECO:0000256" key="6">
    <source>
        <dbReference type="ARBA" id="ARBA00023065"/>
    </source>
</evidence>
<comment type="similarity">
    <text evidence="10 11">Belongs to the TonB-dependent receptor family.</text>
</comment>
<dbReference type="Pfam" id="PF00593">
    <property type="entry name" value="TonB_dep_Rec_b-barrel"/>
    <property type="match status" value="1"/>
</dbReference>
<accession>A0ABN5B7K4</accession>
<evidence type="ECO:0000256" key="9">
    <source>
        <dbReference type="ARBA" id="ARBA00023237"/>
    </source>
</evidence>
<keyword evidence="4 10" id="KW-0812">Transmembrane</keyword>